<evidence type="ECO:0000313" key="3">
    <source>
        <dbReference type="Proteomes" id="UP000000496"/>
    </source>
</evidence>
<keyword evidence="3" id="KW-1185">Reference proteome</keyword>
<protein>
    <submittedName>
        <fullName evidence="2">Uncharacterized protein</fullName>
    </submittedName>
</protein>
<dbReference type="KEGG" id="sng:SNE_A03200"/>
<gene>
    <name evidence="2" type="ordered locus">SNE_A03200</name>
</gene>
<reference evidence="2 3" key="2">
    <citation type="journal article" date="2011" name="Mol. Biol. Evol.">
        <title>Unity in variety--the pan-genome of the Chlamydiae.</title>
        <authorList>
            <person name="Collingro A."/>
            <person name="Tischler P."/>
            <person name="Weinmaier T."/>
            <person name="Penz T."/>
            <person name="Heinz E."/>
            <person name="Brunham R.C."/>
            <person name="Read T.D."/>
            <person name="Bavoil P.M."/>
            <person name="Sachse K."/>
            <person name="Kahane S."/>
            <person name="Friedman M.G."/>
            <person name="Rattei T."/>
            <person name="Myers G.S."/>
            <person name="Horn M."/>
        </authorList>
    </citation>
    <scope>NUCLEOTIDE SEQUENCE [LARGE SCALE GENOMIC DNA]</scope>
    <source>
        <strain evidence="3">ATCC VR-1471 / Z</strain>
    </source>
</reference>
<dbReference type="EMBL" id="FR872582">
    <property type="protein sequence ID" value="CCB88197.1"/>
    <property type="molecule type" value="Genomic_DNA"/>
</dbReference>
<name>F8L639_SIMNZ</name>
<dbReference type="STRING" id="331113.SNE_A03200"/>
<feature type="transmembrane region" description="Helical" evidence="1">
    <location>
        <begin position="38"/>
        <end position="61"/>
    </location>
</feature>
<dbReference type="AlphaFoldDB" id="F8L639"/>
<feature type="transmembrane region" description="Helical" evidence="1">
    <location>
        <begin position="81"/>
        <end position="101"/>
    </location>
</feature>
<sequence>MVNQIPIGSIFYLTQDSSPAEYLAHSMALLKTVSASRIYIFLGMSLSFSFFSIGHSSSVFATQTNLFKERKEKVLELSKKTMHVSLVLFLAFSSLYGVSYLSKLSLERRIDYLQALVNS</sequence>
<dbReference type="HOGENOM" id="CLU_2059845_0_0_0"/>
<reference key="1">
    <citation type="journal article" date="2011" name="Mol. Biol. Evol.">
        <title>Unity in variety -- the pan-genome of the Chlamydiae.</title>
        <authorList>
            <person name="Collingro A."/>
            <person name="Tischler P."/>
            <person name="Weinmaier T."/>
            <person name="Penz T."/>
            <person name="Heinz E."/>
            <person name="Brunham R.C."/>
            <person name="Read T.D."/>
            <person name="Bavoil P.M."/>
            <person name="Sachse K."/>
            <person name="Kahane S."/>
            <person name="Friedman M.G."/>
            <person name="Rattei T."/>
            <person name="Myers G.S.A."/>
            <person name="Horn M."/>
        </authorList>
    </citation>
    <scope>NUCLEOTIDE SEQUENCE</scope>
    <source>
        <strain>Z</strain>
    </source>
</reference>
<accession>F8L639</accession>
<evidence type="ECO:0000313" key="2">
    <source>
        <dbReference type="EMBL" id="CCB88197.1"/>
    </source>
</evidence>
<keyword evidence="1" id="KW-0812">Transmembrane</keyword>
<evidence type="ECO:0000256" key="1">
    <source>
        <dbReference type="SAM" id="Phobius"/>
    </source>
</evidence>
<organism evidence="2 3">
    <name type="scientific">Simkania negevensis (strain ATCC VR-1471 / DSM 27360 / Z)</name>
    <dbReference type="NCBI Taxonomy" id="331113"/>
    <lineage>
        <taxon>Bacteria</taxon>
        <taxon>Pseudomonadati</taxon>
        <taxon>Chlamydiota</taxon>
        <taxon>Chlamydiia</taxon>
        <taxon>Parachlamydiales</taxon>
        <taxon>Simkaniaceae</taxon>
        <taxon>Simkania</taxon>
    </lineage>
</organism>
<proteinExistence type="predicted"/>
<keyword evidence="1" id="KW-1133">Transmembrane helix</keyword>
<dbReference type="Proteomes" id="UP000000496">
    <property type="component" value="Chromosome gsn.131"/>
</dbReference>
<keyword evidence="1" id="KW-0472">Membrane</keyword>